<organism evidence="10 11">
    <name type="scientific">Clostridium moutaii</name>
    <dbReference type="NCBI Taxonomy" id="3240932"/>
    <lineage>
        <taxon>Bacteria</taxon>
        <taxon>Bacillati</taxon>
        <taxon>Bacillota</taxon>
        <taxon>Clostridia</taxon>
        <taxon>Eubacteriales</taxon>
        <taxon>Clostridiaceae</taxon>
        <taxon>Clostridium</taxon>
    </lineage>
</organism>
<sequence length="236" mass="27383">MNKTILMVDDEQRMRILIEAYLKKEGLNVILAGDGREALRQFKENHVDLVVLDIMMPIMDGWTVCKKLRKISNVPIIMLTARAEDEDQLLGFQLGTDSYVTKPISPKILVAKIKALLKRTYDDENDSIKENIYDGIFINEEGHEVKIDGEIVYLSPKEFELLCYLIKNKNIVLSREKILDSIWGMDYYGDLRTVDTHVKRLREKLGIKSYLIATVRGIGYKFEVKNNEDKKHFLEK</sequence>
<evidence type="ECO:0000259" key="8">
    <source>
        <dbReference type="PROSITE" id="PS50110"/>
    </source>
</evidence>
<evidence type="ECO:0000256" key="1">
    <source>
        <dbReference type="ARBA" id="ARBA00018672"/>
    </source>
</evidence>
<dbReference type="SUPFAM" id="SSF52172">
    <property type="entry name" value="CheY-like"/>
    <property type="match status" value="1"/>
</dbReference>
<feature type="domain" description="Response regulatory" evidence="8">
    <location>
        <begin position="4"/>
        <end position="117"/>
    </location>
</feature>
<proteinExistence type="predicted"/>
<feature type="modified residue" description="4-aspartylphosphate" evidence="6">
    <location>
        <position position="53"/>
    </location>
</feature>
<name>A0ABV4BRC6_9CLOT</name>
<evidence type="ECO:0000256" key="3">
    <source>
        <dbReference type="ARBA" id="ARBA00023125"/>
    </source>
</evidence>
<comment type="function">
    <text evidence="5">May play the central regulatory role in sporulation. It may be an element of the effector pathway responsible for the activation of sporulation genes in response to nutritional stress. Spo0A may act in concert with spo0H (a sigma factor) to control the expression of some genes that are critical to the sporulation process.</text>
</comment>
<dbReference type="SMART" id="SM00448">
    <property type="entry name" value="REC"/>
    <property type="match status" value="1"/>
</dbReference>
<evidence type="ECO:0000313" key="11">
    <source>
        <dbReference type="Proteomes" id="UP001564657"/>
    </source>
</evidence>
<keyword evidence="3 7" id="KW-0238">DNA-binding</keyword>
<gene>
    <name evidence="10" type="ORF">AB8U03_10455</name>
</gene>
<dbReference type="PANTHER" id="PTHR48111:SF73">
    <property type="entry name" value="ALKALINE PHOSPHATASE SYNTHESIS TRANSCRIPTIONAL REGULATORY PROTEIN PHOP"/>
    <property type="match status" value="1"/>
</dbReference>
<keyword evidence="11" id="KW-1185">Reference proteome</keyword>
<dbReference type="InterPro" id="IPR011006">
    <property type="entry name" value="CheY-like_superfamily"/>
</dbReference>
<dbReference type="RefSeq" id="WP_369704506.1">
    <property type="nucleotide sequence ID" value="NZ_JBGEWD010000009.1"/>
</dbReference>
<evidence type="ECO:0000256" key="6">
    <source>
        <dbReference type="PROSITE-ProRule" id="PRU00169"/>
    </source>
</evidence>
<dbReference type="PANTHER" id="PTHR48111">
    <property type="entry name" value="REGULATOR OF RPOS"/>
    <property type="match status" value="1"/>
</dbReference>
<feature type="domain" description="OmpR/PhoB-type" evidence="9">
    <location>
        <begin position="128"/>
        <end position="224"/>
    </location>
</feature>
<evidence type="ECO:0000256" key="7">
    <source>
        <dbReference type="PROSITE-ProRule" id="PRU01091"/>
    </source>
</evidence>
<reference evidence="10 11" key="1">
    <citation type="submission" date="2024-08" db="EMBL/GenBank/DDBJ databases">
        <title>Clostridium lapicellarii sp. nov., and Clostridium renhuaiense sp. nov., two species isolated from the mud in a fermentation cellar used for producing sauce-flavour Chinese liquors.</title>
        <authorList>
            <person name="Yang F."/>
            <person name="Wang H."/>
            <person name="Chen L.Q."/>
            <person name="Zhou N."/>
            <person name="Lu J.J."/>
            <person name="Pu X.X."/>
            <person name="Wan B."/>
            <person name="Wang L."/>
            <person name="Liu S.J."/>
        </authorList>
    </citation>
    <scope>NUCLEOTIDE SEQUENCE [LARGE SCALE GENOMIC DNA]</scope>
    <source>
        <strain evidence="10 11">MT-5</strain>
    </source>
</reference>
<dbReference type="Gene3D" id="1.10.10.10">
    <property type="entry name" value="Winged helix-like DNA-binding domain superfamily/Winged helix DNA-binding domain"/>
    <property type="match status" value="1"/>
</dbReference>
<dbReference type="PROSITE" id="PS50110">
    <property type="entry name" value="RESPONSE_REGULATORY"/>
    <property type="match status" value="1"/>
</dbReference>
<keyword evidence="4" id="KW-0804">Transcription</keyword>
<dbReference type="CDD" id="cd00383">
    <property type="entry name" value="trans_reg_C"/>
    <property type="match status" value="1"/>
</dbReference>
<dbReference type="InterPro" id="IPR001789">
    <property type="entry name" value="Sig_transdc_resp-reg_receiver"/>
</dbReference>
<evidence type="ECO:0000256" key="5">
    <source>
        <dbReference type="ARBA" id="ARBA00024867"/>
    </source>
</evidence>
<protein>
    <recommendedName>
        <fullName evidence="1">Stage 0 sporulation protein A homolog</fullName>
    </recommendedName>
</protein>
<dbReference type="Proteomes" id="UP001564657">
    <property type="component" value="Unassembled WGS sequence"/>
</dbReference>
<dbReference type="PROSITE" id="PS51755">
    <property type="entry name" value="OMPR_PHOB"/>
    <property type="match status" value="1"/>
</dbReference>
<dbReference type="CDD" id="cd17574">
    <property type="entry name" value="REC_OmpR"/>
    <property type="match status" value="1"/>
</dbReference>
<dbReference type="InterPro" id="IPR039420">
    <property type="entry name" value="WalR-like"/>
</dbReference>
<evidence type="ECO:0000256" key="4">
    <source>
        <dbReference type="ARBA" id="ARBA00023163"/>
    </source>
</evidence>
<dbReference type="InterPro" id="IPR016032">
    <property type="entry name" value="Sig_transdc_resp-reg_C-effctor"/>
</dbReference>
<dbReference type="Gene3D" id="3.40.50.2300">
    <property type="match status" value="1"/>
</dbReference>
<evidence type="ECO:0000313" key="10">
    <source>
        <dbReference type="EMBL" id="MEY8000612.1"/>
    </source>
</evidence>
<accession>A0ABV4BRC6</accession>
<dbReference type="InterPro" id="IPR036388">
    <property type="entry name" value="WH-like_DNA-bd_sf"/>
</dbReference>
<dbReference type="Pfam" id="PF00486">
    <property type="entry name" value="Trans_reg_C"/>
    <property type="match status" value="1"/>
</dbReference>
<keyword evidence="2" id="KW-0805">Transcription regulation</keyword>
<keyword evidence="6" id="KW-0597">Phosphoprotein</keyword>
<dbReference type="EMBL" id="JBGEWD010000009">
    <property type="protein sequence ID" value="MEY8000612.1"/>
    <property type="molecule type" value="Genomic_DNA"/>
</dbReference>
<dbReference type="InterPro" id="IPR001867">
    <property type="entry name" value="OmpR/PhoB-type_DNA-bd"/>
</dbReference>
<comment type="caution">
    <text evidence="10">The sequence shown here is derived from an EMBL/GenBank/DDBJ whole genome shotgun (WGS) entry which is preliminary data.</text>
</comment>
<feature type="DNA-binding region" description="OmpR/PhoB-type" evidence="7">
    <location>
        <begin position="128"/>
        <end position="224"/>
    </location>
</feature>
<dbReference type="Pfam" id="PF00072">
    <property type="entry name" value="Response_reg"/>
    <property type="match status" value="1"/>
</dbReference>
<dbReference type="SMART" id="SM00862">
    <property type="entry name" value="Trans_reg_C"/>
    <property type="match status" value="1"/>
</dbReference>
<evidence type="ECO:0000259" key="9">
    <source>
        <dbReference type="PROSITE" id="PS51755"/>
    </source>
</evidence>
<dbReference type="SUPFAM" id="SSF46894">
    <property type="entry name" value="C-terminal effector domain of the bipartite response regulators"/>
    <property type="match status" value="1"/>
</dbReference>
<evidence type="ECO:0000256" key="2">
    <source>
        <dbReference type="ARBA" id="ARBA00023015"/>
    </source>
</evidence>